<evidence type="ECO:0008006" key="10">
    <source>
        <dbReference type="Google" id="ProtNLM"/>
    </source>
</evidence>
<dbReference type="GO" id="GO:0022857">
    <property type="term" value="F:transmembrane transporter activity"/>
    <property type="evidence" value="ECO:0007669"/>
    <property type="project" value="InterPro"/>
</dbReference>
<comment type="subcellular location">
    <subcellularLocation>
        <location evidence="1">Membrane</location>
        <topology evidence="1">Multi-pass membrane protein</topology>
    </subcellularLocation>
</comment>
<feature type="transmembrane region" description="Helical" evidence="7">
    <location>
        <begin position="391"/>
        <end position="412"/>
    </location>
</feature>
<protein>
    <recommendedName>
        <fullName evidence="10">Amino acid permease/ SLC12A domain-containing protein</fullName>
    </recommendedName>
</protein>
<evidence type="ECO:0000313" key="9">
    <source>
        <dbReference type="Proteomes" id="UP000053890"/>
    </source>
</evidence>
<keyword evidence="2" id="KW-0813">Transport</keyword>
<keyword evidence="9" id="KW-1185">Reference proteome</keyword>
<dbReference type="GO" id="GO:0006865">
    <property type="term" value="P:amino acid transport"/>
    <property type="evidence" value="ECO:0007669"/>
    <property type="project" value="InterPro"/>
</dbReference>
<dbReference type="GO" id="GO:0016020">
    <property type="term" value="C:membrane"/>
    <property type="evidence" value="ECO:0007669"/>
    <property type="project" value="UniProtKB-SubCell"/>
</dbReference>
<dbReference type="RefSeq" id="XP_018269527.1">
    <property type="nucleotide sequence ID" value="XM_018417456.1"/>
</dbReference>
<name>A0A0P9F1J7_RHOGW</name>
<keyword evidence="5 7" id="KW-0472">Membrane</keyword>
<proteinExistence type="predicted"/>
<evidence type="ECO:0000256" key="4">
    <source>
        <dbReference type="ARBA" id="ARBA00022989"/>
    </source>
</evidence>
<evidence type="ECO:0000256" key="2">
    <source>
        <dbReference type="ARBA" id="ARBA00022448"/>
    </source>
</evidence>
<dbReference type="InterPro" id="IPR002293">
    <property type="entry name" value="AA/rel_permease1"/>
</dbReference>
<organism evidence="8 9">
    <name type="scientific">Rhodotorula graminis (strain WP1)</name>
    <dbReference type="NCBI Taxonomy" id="578459"/>
    <lineage>
        <taxon>Eukaryota</taxon>
        <taxon>Fungi</taxon>
        <taxon>Dikarya</taxon>
        <taxon>Basidiomycota</taxon>
        <taxon>Pucciniomycotina</taxon>
        <taxon>Microbotryomycetes</taxon>
        <taxon>Sporidiobolales</taxon>
        <taxon>Sporidiobolaceae</taxon>
        <taxon>Rhodotorula</taxon>
    </lineage>
</organism>
<dbReference type="EMBL" id="KQ474082">
    <property type="protein sequence ID" value="KPV73478.1"/>
    <property type="molecule type" value="Genomic_DNA"/>
</dbReference>
<dbReference type="STRING" id="578459.A0A0P9F1J7"/>
<evidence type="ECO:0000256" key="5">
    <source>
        <dbReference type="ARBA" id="ARBA00023136"/>
    </source>
</evidence>
<sequence>MSTSSPSLKTTKSRSPSMFRADSGKEPVVRAKVLAVGGVAGTMEELTGHRQELRVSMGLGALLALTLANVAPTAAICGSLSTSLISGGATALLYGWVIVGVLILCVAASLAEMCSAWPHAAGQALWAFQLAPPRWAPFLSYWTAYMNIAGGWALIAAGAYILADGVLAIVTAYRPDYVAEAYHLVLTGIAGLVLFFVINLFIVRVLDQMTKAFAIINISSVIATVVALAICAPAKQSPSFVFTTEGFVNETGWSNKGFVFLLGLIQAGFTFCGIEASAHLCEEAHDAARLAPIAVLAGTALVGVVGLCWILALLFCIQDISAVTAAPVPVLKIFQDAFGLRGATAAFAINLLILTFACIGIVMASSRAVWSMARDDGFPGSRAFKRINKRLDVPVNALLLQVTIPACLLLIYLGSNTIFFAIFQLTSEGYLISYFIPIALLLFRGRDLLPIAYWRLPDRVAKVCNAVSLFYVVFICVLFCLPNFNPVTSSSMNYTSAILAVAVLVGTIGWYVEVRHKYKGPASAHLQDKAGEA</sequence>
<dbReference type="GeneID" id="28977904"/>
<evidence type="ECO:0000256" key="7">
    <source>
        <dbReference type="SAM" id="Phobius"/>
    </source>
</evidence>
<feature type="transmembrane region" description="Helical" evidence="7">
    <location>
        <begin position="418"/>
        <end position="443"/>
    </location>
</feature>
<feature type="compositionally biased region" description="Low complexity" evidence="6">
    <location>
        <begin position="1"/>
        <end position="17"/>
    </location>
</feature>
<dbReference type="PANTHER" id="PTHR45649:SF14">
    <property type="entry name" value="GABA PERMEASE"/>
    <property type="match status" value="1"/>
</dbReference>
<feature type="transmembrane region" description="Helical" evidence="7">
    <location>
        <begin position="347"/>
        <end position="370"/>
    </location>
</feature>
<reference evidence="8 9" key="1">
    <citation type="journal article" date="2015" name="Front. Microbiol.">
        <title>Genome sequence of the plant growth promoting endophytic yeast Rhodotorula graminis WP1.</title>
        <authorList>
            <person name="Firrincieli A."/>
            <person name="Otillar R."/>
            <person name="Salamov A."/>
            <person name="Schmutz J."/>
            <person name="Khan Z."/>
            <person name="Redman R.S."/>
            <person name="Fleck N.D."/>
            <person name="Lindquist E."/>
            <person name="Grigoriev I.V."/>
            <person name="Doty S.L."/>
        </authorList>
    </citation>
    <scope>NUCLEOTIDE SEQUENCE [LARGE SCALE GENOMIC DNA]</scope>
    <source>
        <strain evidence="8 9">WP1</strain>
    </source>
</reference>
<evidence type="ECO:0000256" key="1">
    <source>
        <dbReference type="ARBA" id="ARBA00004141"/>
    </source>
</evidence>
<feature type="transmembrane region" description="Helical" evidence="7">
    <location>
        <begin position="491"/>
        <end position="512"/>
    </location>
</feature>
<gene>
    <name evidence="8" type="ORF">RHOBADRAFT_54698</name>
</gene>
<dbReference type="PIRSF" id="PIRSF006060">
    <property type="entry name" value="AA_transporter"/>
    <property type="match status" value="1"/>
</dbReference>
<feature type="region of interest" description="Disordered" evidence="6">
    <location>
        <begin position="1"/>
        <end position="24"/>
    </location>
</feature>
<dbReference type="Gene3D" id="1.20.1740.10">
    <property type="entry name" value="Amino acid/polyamine transporter I"/>
    <property type="match status" value="1"/>
</dbReference>
<accession>A0A0P9F1J7</accession>
<evidence type="ECO:0000256" key="6">
    <source>
        <dbReference type="SAM" id="MobiDB-lite"/>
    </source>
</evidence>
<dbReference type="Pfam" id="PF13520">
    <property type="entry name" value="AA_permease_2"/>
    <property type="match status" value="1"/>
</dbReference>
<dbReference type="PROSITE" id="PS00218">
    <property type="entry name" value="AMINO_ACID_PERMEASE_1"/>
    <property type="match status" value="1"/>
</dbReference>
<feature type="transmembrane region" description="Helical" evidence="7">
    <location>
        <begin position="93"/>
        <end position="117"/>
    </location>
</feature>
<feature type="transmembrane region" description="Helical" evidence="7">
    <location>
        <begin position="257"/>
        <end position="278"/>
    </location>
</feature>
<keyword evidence="3 7" id="KW-0812">Transmembrane</keyword>
<feature type="transmembrane region" description="Helical" evidence="7">
    <location>
        <begin position="181"/>
        <end position="202"/>
    </location>
</feature>
<dbReference type="OrthoDB" id="3900342at2759"/>
<dbReference type="Proteomes" id="UP000053890">
    <property type="component" value="Unassembled WGS sequence"/>
</dbReference>
<keyword evidence="4 7" id="KW-1133">Transmembrane helix</keyword>
<feature type="transmembrane region" description="Helical" evidence="7">
    <location>
        <begin position="138"/>
        <end position="161"/>
    </location>
</feature>
<dbReference type="OMA" id="NIAGGWA"/>
<evidence type="ECO:0000256" key="3">
    <source>
        <dbReference type="ARBA" id="ARBA00022692"/>
    </source>
</evidence>
<dbReference type="PANTHER" id="PTHR45649">
    <property type="entry name" value="AMINO-ACID PERMEASE BAT1"/>
    <property type="match status" value="1"/>
</dbReference>
<feature type="transmembrane region" description="Helical" evidence="7">
    <location>
        <begin position="214"/>
        <end position="237"/>
    </location>
</feature>
<evidence type="ECO:0000313" key="8">
    <source>
        <dbReference type="EMBL" id="KPV73478.1"/>
    </source>
</evidence>
<dbReference type="InterPro" id="IPR004840">
    <property type="entry name" value="Amino_acid_permease_CS"/>
</dbReference>
<feature type="transmembrane region" description="Helical" evidence="7">
    <location>
        <begin position="59"/>
        <end position="81"/>
    </location>
</feature>
<feature type="transmembrane region" description="Helical" evidence="7">
    <location>
        <begin position="290"/>
        <end position="315"/>
    </location>
</feature>
<dbReference type="AlphaFoldDB" id="A0A0P9F1J7"/>
<feature type="transmembrane region" description="Helical" evidence="7">
    <location>
        <begin position="463"/>
        <end position="485"/>
    </location>
</feature>